<evidence type="ECO:0000259" key="9">
    <source>
        <dbReference type="Pfam" id="PF00266"/>
    </source>
</evidence>
<evidence type="ECO:0000256" key="6">
    <source>
        <dbReference type="ARBA" id="ARBA00023014"/>
    </source>
</evidence>
<dbReference type="Pfam" id="PF00266">
    <property type="entry name" value="Aminotran_5"/>
    <property type="match status" value="1"/>
</dbReference>
<dbReference type="OrthoDB" id="9808002at2"/>
<protein>
    <submittedName>
        <fullName evidence="10">Cysteine desulfurase</fullName>
    </submittedName>
</protein>
<name>A0A2T0WB42_9LACT</name>
<dbReference type="InterPro" id="IPR020578">
    <property type="entry name" value="Aminotrans_V_PyrdxlP_BS"/>
</dbReference>
<keyword evidence="11" id="KW-1185">Reference proteome</keyword>
<dbReference type="PANTHER" id="PTHR11601">
    <property type="entry name" value="CYSTEINE DESULFURYLASE FAMILY MEMBER"/>
    <property type="match status" value="1"/>
</dbReference>
<evidence type="ECO:0000256" key="3">
    <source>
        <dbReference type="ARBA" id="ARBA00022723"/>
    </source>
</evidence>
<feature type="domain" description="Aminotransferase class V" evidence="9">
    <location>
        <begin position="2"/>
        <end position="363"/>
    </location>
</feature>
<dbReference type="Proteomes" id="UP000238205">
    <property type="component" value="Unassembled WGS sequence"/>
</dbReference>
<accession>A0A2T0WB42</accession>
<dbReference type="PIRSF" id="PIRSF005572">
    <property type="entry name" value="NifS"/>
    <property type="match status" value="1"/>
</dbReference>
<dbReference type="InterPro" id="IPR015422">
    <property type="entry name" value="PyrdxlP-dep_Trfase_small"/>
</dbReference>
<comment type="cofactor">
    <cofactor evidence="1 7">
        <name>pyridoxal 5'-phosphate</name>
        <dbReference type="ChEBI" id="CHEBI:597326"/>
    </cofactor>
</comment>
<evidence type="ECO:0000313" key="11">
    <source>
        <dbReference type="Proteomes" id="UP000238205"/>
    </source>
</evidence>
<evidence type="ECO:0000313" key="10">
    <source>
        <dbReference type="EMBL" id="PRY83930.1"/>
    </source>
</evidence>
<comment type="caution">
    <text evidence="10">The sequence shown here is derived from an EMBL/GenBank/DDBJ whole genome shotgun (WGS) entry which is preliminary data.</text>
</comment>
<dbReference type="Gene3D" id="3.40.640.10">
    <property type="entry name" value="Type I PLP-dependent aspartate aminotransferase-like (Major domain)"/>
    <property type="match status" value="1"/>
</dbReference>
<keyword evidence="4" id="KW-0663">Pyridoxal phosphate</keyword>
<sequence>MIYFDNAATTELNESVLDSYLQVSRKYYGNPSSLHSKGEEANSLLKQSRKQIASLMAVEPEEIFFTSGGTEGDNWAIKGTAIEKVEFGKHIISTVIEHPAVIKSLDQLEKLGWDVTYLSVDAEGRIDIEELKESIRKDTVLVSIMAVNNEMGSIQPLTEIGKVLEAYPTIHFHVDAVQAVGKLDLHLAESRIDIAVFSGHKFHAPKGTGFVYLKKGRQLAPLMSGGGQENGMRSGTENVPGNVALAKALRILLDQSAEKRRELNRLKRELTDYLSIFDKVTLFTPENSAPHIVCFGVHNIRGEIIVHALEKVGIFVSTTSACSSKRKTKTPTVQDMGYSKNEAESAVRISLSHYNTLEEVEQFKDVFNAVYHQMKEIE</sequence>
<dbReference type="FunFam" id="3.40.640.10:FF:000084">
    <property type="entry name" value="IscS-like cysteine desulfurase"/>
    <property type="match status" value="1"/>
</dbReference>
<dbReference type="EMBL" id="PVTO01000002">
    <property type="protein sequence ID" value="PRY83930.1"/>
    <property type="molecule type" value="Genomic_DNA"/>
</dbReference>
<dbReference type="RefSeq" id="WP_106190609.1">
    <property type="nucleotide sequence ID" value="NZ_PVTO01000002.1"/>
</dbReference>
<dbReference type="PANTHER" id="PTHR11601:SF50">
    <property type="entry name" value="CYSTEINE DESULFURASE ISCS 2-RELATED"/>
    <property type="match status" value="1"/>
</dbReference>
<dbReference type="InterPro" id="IPR000192">
    <property type="entry name" value="Aminotrans_V_dom"/>
</dbReference>
<dbReference type="Gene3D" id="3.90.1150.10">
    <property type="entry name" value="Aspartate Aminotransferase, domain 1"/>
    <property type="match status" value="1"/>
</dbReference>
<dbReference type="AlphaFoldDB" id="A0A2T0WB42"/>
<dbReference type="GO" id="GO:0031071">
    <property type="term" value="F:cysteine desulfurase activity"/>
    <property type="evidence" value="ECO:0007669"/>
    <property type="project" value="UniProtKB-ARBA"/>
</dbReference>
<organism evidence="10 11">
    <name type="scientific">Alkalibacterium olivapovliticus</name>
    <dbReference type="NCBI Taxonomy" id="99907"/>
    <lineage>
        <taxon>Bacteria</taxon>
        <taxon>Bacillati</taxon>
        <taxon>Bacillota</taxon>
        <taxon>Bacilli</taxon>
        <taxon>Lactobacillales</taxon>
        <taxon>Carnobacteriaceae</taxon>
        <taxon>Alkalibacterium</taxon>
    </lineage>
</organism>
<evidence type="ECO:0000256" key="2">
    <source>
        <dbReference type="ARBA" id="ARBA00006490"/>
    </source>
</evidence>
<feature type="coiled-coil region" evidence="8">
    <location>
        <begin position="249"/>
        <end position="276"/>
    </location>
</feature>
<dbReference type="InterPro" id="IPR015424">
    <property type="entry name" value="PyrdxlP-dep_Trfase"/>
</dbReference>
<dbReference type="InterPro" id="IPR016454">
    <property type="entry name" value="Cysteine_dSase"/>
</dbReference>
<evidence type="ECO:0000256" key="1">
    <source>
        <dbReference type="ARBA" id="ARBA00001933"/>
    </source>
</evidence>
<dbReference type="InterPro" id="IPR015421">
    <property type="entry name" value="PyrdxlP-dep_Trfase_major"/>
</dbReference>
<gene>
    <name evidence="10" type="ORF">CLV38_102117</name>
</gene>
<keyword evidence="6" id="KW-0411">Iron-sulfur</keyword>
<keyword evidence="8" id="KW-0175">Coiled coil</keyword>
<comment type="similarity">
    <text evidence="2">Belongs to the class-V pyridoxal-phosphate-dependent aminotransferase family. NifS/IscS subfamily.</text>
</comment>
<keyword evidence="5" id="KW-0408">Iron</keyword>
<proteinExistence type="inferred from homology"/>
<evidence type="ECO:0000256" key="5">
    <source>
        <dbReference type="ARBA" id="ARBA00023004"/>
    </source>
</evidence>
<evidence type="ECO:0000256" key="4">
    <source>
        <dbReference type="ARBA" id="ARBA00022898"/>
    </source>
</evidence>
<reference evidence="10 11" key="1">
    <citation type="submission" date="2018-03" db="EMBL/GenBank/DDBJ databases">
        <title>Genomic Encyclopedia of Archaeal and Bacterial Type Strains, Phase II (KMG-II): from individual species to whole genera.</title>
        <authorList>
            <person name="Goeker M."/>
        </authorList>
    </citation>
    <scope>NUCLEOTIDE SEQUENCE [LARGE SCALE GENOMIC DNA]</scope>
    <source>
        <strain evidence="10 11">DSM 13175</strain>
    </source>
</reference>
<keyword evidence="3" id="KW-0479">Metal-binding</keyword>
<dbReference type="Gene3D" id="1.10.260.50">
    <property type="match status" value="1"/>
</dbReference>
<dbReference type="SUPFAM" id="SSF53383">
    <property type="entry name" value="PLP-dependent transferases"/>
    <property type="match status" value="1"/>
</dbReference>
<evidence type="ECO:0000256" key="8">
    <source>
        <dbReference type="SAM" id="Coils"/>
    </source>
</evidence>
<evidence type="ECO:0000256" key="7">
    <source>
        <dbReference type="RuleBase" id="RU004504"/>
    </source>
</evidence>
<dbReference type="GO" id="GO:0046872">
    <property type="term" value="F:metal ion binding"/>
    <property type="evidence" value="ECO:0007669"/>
    <property type="project" value="UniProtKB-KW"/>
</dbReference>
<dbReference type="PROSITE" id="PS00595">
    <property type="entry name" value="AA_TRANSFER_CLASS_5"/>
    <property type="match status" value="1"/>
</dbReference>
<dbReference type="GO" id="GO:0051536">
    <property type="term" value="F:iron-sulfur cluster binding"/>
    <property type="evidence" value="ECO:0007669"/>
    <property type="project" value="UniProtKB-KW"/>
</dbReference>